<reference evidence="4" key="1">
    <citation type="submission" date="2022-01" db="EMBL/GenBank/DDBJ databases">
        <authorList>
            <person name="King R."/>
        </authorList>
    </citation>
    <scope>NUCLEOTIDE SEQUENCE</scope>
</reference>
<dbReference type="InterPro" id="IPR008837">
    <property type="entry name" value="Serendipity_A"/>
</dbReference>
<dbReference type="Pfam" id="PF05482">
    <property type="entry name" value="Serendipity_A"/>
    <property type="match status" value="1"/>
</dbReference>
<evidence type="ECO:0008006" key="6">
    <source>
        <dbReference type="Google" id="ProtNLM"/>
    </source>
</evidence>
<evidence type="ECO:0000313" key="5">
    <source>
        <dbReference type="Proteomes" id="UP001152798"/>
    </source>
</evidence>
<dbReference type="OrthoDB" id="6342160at2759"/>
<dbReference type="GO" id="GO:0016477">
    <property type="term" value="P:cell migration"/>
    <property type="evidence" value="ECO:0007669"/>
    <property type="project" value="TreeGrafter"/>
</dbReference>
<evidence type="ECO:0000256" key="1">
    <source>
        <dbReference type="ARBA" id="ARBA00004496"/>
    </source>
</evidence>
<keyword evidence="2" id="KW-0963">Cytoplasm</keyword>
<dbReference type="PANTHER" id="PTHR18914">
    <property type="entry name" value="ALPHA CATENIN"/>
    <property type="match status" value="1"/>
</dbReference>
<dbReference type="GO" id="GO:0008013">
    <property type="term" value="F:beta-catenin binding"/>
    <property type="evidence" value="ECO:0007669"/>
    <property type="project" value="TreeGrafter"/>
</dbReference>
<dbReference type="GO" id="GO:0098609">
    <property type="term" value="P:cell-cell adhesion"/>
    <property type="evidence" value="ECO:0007669"/>
    <property type="project" value="TreeGrafter"/>
</dbReference>
<dbReference type="GO" id="GO:0007349">
    <property type="term" value="P:cellularization"/>
    <property type="evidence" value="ECO:0007669"/>
    <property type="project" value="InterPro"/>
</dbReference>
<dbReference type="Gene3D" id="1.20.120.810">
    <property type="entry name" value="Vinculin, Vh2 four-helix bundle"/>
    <property type="match status" value="1"/>
</dbReference>
<organism evidence="4 5">
    <name type="scientific">Nezara viridula</name>
    <name type="common">Southern green stink bug</name>
    <name type="synonym">Cimex viridulus</name>
    <dbReference type="NCBI Taxonomy" id="85310"/>
    <lineage>
        <taxon>Eukaryota</taxon>
        <taxon>Metazoa</taxon>
        <taxon>Ecdysozoa</taxon>
        <taxon>Arthropoda</taxon>
        <taxon>Hexapoda</taxon>
        <taxon>Insecta</taxon>
        <taxon>Pterygota</taxon>
        <taxon>Neoptera</taxon>
        <taxon>Paraneoptera</taxon>
        <taxon>Hemiptera</taxon>
        <taxon>Heteroptera</taxon>
        <taxon>Panheteroptera</taxon>
        <taxon>Pentatomomorpha</taxon>
        <taxon>Pentatomoidea</taxon>
        <taxon>Pentatomidae</taxon>
        <taxon>Pentatominae</taxon>
        <taxon>Nezara</taxon>
    </lineage>
</organism>
<dbReference type="EMBL" id="OV725080">
    <property type="protein sequence ID" value="CAH1400744.1"/>
    <property type="molecule type" value="Genomic_DNA"/>
</dbReference>
<feature type="coiled-coil region" evidence="3">
    <location>
        <begin position="401"/>
        <end position="462"/>
    </location>
</feature>
<evidence type="ECO:0000256" key="3">
    <source>
        <dbReference type="SAM" id="Coils"/>
    </source>
</evidence>
<dbReference type="GO" id="GO:0051015">
    <property type="term" value="F:actin filament binding"/>
    <property type="evidence" value="ECO:0007669"/>
    <property type="project" value="TreeGrafter"/>
</dbReference>
<evidence type="ECO:0000313" key="4">
    <source>
        <dbReference type="EMBL" id="CAH1400744.1"/>
    </source>
</evidence>
<comment type="subcellular location">
    <subcellularLocation>
        <location evidence="1">Cytoplasm</location>
    </subcellularLocation>
</comment>
<sequence>MSCQTIENVLDILETIDVNTLKNKKKITEILIKNIPDAIDEIYVLSKKSELKCYSNKIKLCSSQLAKVLPSFVKILTARTDPAFKEITHYLAEKLHWCFNEVLRITKGGGLEDDSEPSGLFMKSVDNIADFFIKSDLHDASLKMLIEDLLCHALTIAKVAAEEDYQEIAAACRNVLICTSEIFTIADIEKEPLKKDAILCSIAVLERKVNIAVLRLYLNVSSKFLPPLKSIIKKSGNYCSNSSNSRQPSDIQNEVNVLDEYFERVQLIGNYAVACTDCKNKKLKVQCCLASLEFLANYIIPAATSFYCDPNNLVKKRFLQYLTDESLDELKALTCHLDYNIVDTAAFVQVIHEDIVGVILTLKEKVNSGSYNPQDSNELISKCYKLVNHLKVTDDPLVKGNQNVTKTAKQLLNALKDLGEKSRGFKSMLDKKPFYAKLDCIVLKIEQLLEELNQEYLDFLENTNRSNTGKSDQCSKAKARNFVRFSSYSRKDSSENSIQLETQKNAACSTPISVNLQKIATLHKSCHSGKYPSTPKNNIDSLDPYLKKIGETPLLRSAVRIKTPYREIYQKRTIPNHPLFLISDAEDSACGALS</sequence>
<keyword evidence="5" id="KW-1185">Reference proteome</keyword>
<name>A0A9P0HF95_NEZVI</name>
<dbReference type="GO" id="GO:0005912">
    <property type="term" value="C:adherens junction"/>
    <property type="evidence" value="ECO:0007669"/>
    <property type="project" value="TreeGrafter"/>
</dbReference>
<gene>
    <name evidence="4" type="ORF">NEZAVI_LOCUS9918</name>
</gene>
<protein>
    <recommendedName>
        <fullName evidence="6">Serendipity locus protein alpha</fullName>
    </recommendedName>
</protein>
<evidence type="ECO:0000256" key="2">
    <source>
        <dbReference type="ARBA" id="ARBA00022490"/>
    </source>
</evidence>
<dbReference type="GO" id="GO:0016342">
    <property type="term" value="C:catenin complex"/>
    <property type="evidence" value="ECO:0007669"/>
    <property type="project" value="TreeGrafter"/>
</dbReference>
<proteinExistence type="predicted"/>
<dbReference type="GO" id="GO:0005737">
    <property type="term" value="C:cytoplasm"/>
    <property type="evidence" value="ECO:0007669"/>
    <property type="project" value="UniProtKB-SubCell"/>
</dbReference>
<keyword evidence="3" id="KW-0175">Coiled coil</keyword>
<dbReference type="PANTHER" id="PTHR18914:SF33">
    <property type="entry name" value="RE47911P-RELATED"/>
    <property type="match status" value="1"/>
</dbReference>
<accession>A0A9P0HF95</accession>
<dbReference type="Proteomes" id="UP001152798">
    <property type="component" value="Chromosome 4"/>
</dbReference>
<dbReference type="AlphaFoldDB" id="A0A9P0HF95"/>